<dbReference type="InterPro" id="IPR036156">
    <property type="entry name" value="Beta-gal/glucu_dom_sf"/>
</dbReference>
<evidence type="ECO:0000256" key="5">
    <source>
        <dbReference type="ARBA" id="ARBA00023295"/>
    </source>
</evidence>
<dbReference type="InterPro" id="IPR017853">
    <property type="entry name" value="GH"/>
</dbReference>
<dbReference type="PRINTS" id="PR00132">
    <property type="entry name" value="GLHYDRLASE2"/>
</dbReference>
<dbReference type="EC" id="3.2.1.23" evidence="3 7"/>
<dbReference type="GO" id="GO:0005990">
    <property type="term" value="P:lactose catabolic process"/>
    <property type="evidence" value="ECO:0007669"/>
    <property type="project" value="TreeGrafter"/>
</dbReference>
<dbReference type="InterPro" id="IPR011013">
    <property type="entry name" value="Gal_mutarotase_sf_dom"/>
</dbReference>
<comment type="similarity">
    <text evidence="2 7">Belongs to the glycosyl hydrolase 2 family.</text>
</comment>
<feature type="domain" description="F5/8 type C" evidence="9">
    <location>
        <begin position="1252"/>
        <end position="1391"/>
    </location>
</feature>
<dbReference type="Gene3D" id="2.60.40.10">
    <property type="entry name" value="Immunoglobulins"/>
    <property type="match status" value="2"/>
</dbReference>
<dbReference type="Pfam" id="PF02836">
    <property type="entry name" value="Glyco_hydro_2_C"/>
    <property type="match status" value="1"/>
</dbReference>
<dbReference type="Pfam" id="PF16353">
    <property type="entry name" value="LacZ_4"/>
    <property type="match status" value="1"/>
</dbReference>
<dbReference type="Pfam" id="PF00754">
    <property type="entry name" value="F5_F8_type_C"/>
    <property type="match status" value="1"/>
</dbReference>
<dbReference type="SUPFAM" id="SSF49785">
    <property type="entry name" value="Galactose-binding domain-like"/>
    <property type="match status" value="3"/>
</dbReference>
<comment type="caution">
    <text evidence="10">The sequence shown here is derived from an EMBL/GenBank/DDBJ whole genome shotgun (WGS) entry which is preliminary data.</text>
</comment>
<dbReference type="InterPro" id="IPR006104">
    <property type="entry name" value="Glyco_hydro_2_N"/>
</dbReference>
<accession>A0A851G906</accession>
<protein>
    <recommendedName>
        <fullName evidence="3 7">Beta-galactosidase</fullName>
        <ecNumber evidence="3 7">3.2.1.23</ecNumber>
    </recommendedName>
    <alternativeName>
        <fullName evidence="6 7">Lactase</fullName>
    </alternativeName>
</protein>
<name>A0A851G906_9BACT</name>
<dbReference type="EMBL" id="JACBAZ010000001">
    <property type="protein sequence ID" value="NWK54198.1"/>
    <property type="molecule type" value="Genomic_DNA"/>
</dbReference>
<dbReference type="InterPro" id="IPR013222">
    <property type="entry name" value="Glyco_hyd_98_carb-bd"/>
</dbReference>
<dbReference type="GO" id="GO:0009341">
    <property type="term" value="C:beta-galactosidase complex"/>
    <property type="evidence" value="ECO:0007669"/>
    <property type="project" value="InterPro"/>
</dbReference>
<dbReference type="SMART" id="SM00776">
    <property type="entry name" value="NPCBM"/>
    <property type="match status" value="1"/>
</dbReference>
<comment type="catalytic activity">
    <reaction evidence="1 7">
        <text>Hydrolysis of terminal non-reducing beta-D-galactose residues in beta-D-galactosides.</text>
        <dbReference type="EC" id="3.2.1.23"/>
    </reaction>
</comment>
<evidence type="ECO:0000313" key="10">
    <source>
        <dbReference type="EMBL" id="NWK54198.1"/>
    </source>
</evidence>
<dbReference type="InterPro" id="IPR013783">
    <property type="entry name" value="Ig-like_fold"/>
</dbReference>
<evidence type="ECO:0000313" key="11">
    <source>
        <dbReference type="Proteomes" id="UP000557872"/>
    </source>
</evidence>
<evidence type="ECO:0000256" key="6">
    <source>
        <dbReference type="ARBA" id="ARBA00032230"/>
    </source>
</evidence>
<dbReference type="GO" id="GO:0030246">
    <property type="term" value="F:carbohydrate binding"/>
    <property type="evidence" value="ECO:0007669"/>
    <property type="project" value="InterPro"/>
</dbReference>
<evidence type="ECO:0000256" key="3">
    <source>
        <dbReference type="ARBA" id="ARBA00012756"/>
    </source>
</evidence>
<evidence type="ECO:0000256" key="7">
    <source>
        <dbReference type="RuleBase" id="RU361154"/>
    </source>
</evidence>
<dbReference type="InterPro" id="IPR023232">
    <property type="entry name" value="Glyco_hydro_2_AS"/>
</dbReference>
<dbReference type="InterPro" id="IPR014718">
    <property type="entry name" value="GH-type_carb-bd"/>
</dbReference>
<dbReference type="InterPro" id="IPR004199">
    <property type="entry name" value="B-gal_small/dom_5"/>
</dbReference>
<keyword evidence="5 7" id="KW-0326">Glycosidase</keyword>
<dbReference type="Gene3D" id="2.60.120.260">
    <property type="entry name" value="Galactose-binding domain-like"/>
    <property type="match status" value="2"/>
</dbReference>
<dbReference type="GO" id="GO:0004565">
    <property type="term" value="F:beta-galactosidase activity"/>
    <property type="evidence" value="ECO:0007669"/>
    <property type="project" value="UniProtKB-EC"/>
</dbReference>
<evidence type="ECO:0000256" key="8">
    <source>
        <dbReference type="SAM" id="SignalP"/>
    </source>
</evidence>
<evidence type="ECO:0000256" key="1">
    <source>
        <dbReference type="ARBA" id="ARBA00001412"/>
    </source>
</evidence>
<organism evidence="10 11">
    <name type="scientific">Oceaniferula marina</name>
    <dbReference type="NCBI Taxonomy" id="2748318"/>
    <lineage>
        <taxon>Bacteria</taxon>
        <taxon>Pseudomonadati</taxon>
        <taxon>Verrucomicrobiota</taxon>
        <taxon>Verrucomicrobiia</taxon>
        <taxon>Verrucomicrobiales</taxon>
        <taxon>Verrucomicrobiaceae</taxon>
        <taxon>Oceaniferula</taxon>
    </lineage>
</organism>
<dbReference type="InterPro" id="IPR038637">
    <property type="entry name" value="NPCBM_sf"/>
</dbReference>
<dbReference type="InterPro" id="IPR006101">
    <property type="entry name" value="Glyco_hydro_2"/>
</dbReference>
<feature type="signal peptide" evidence="8">
    <location>
        <begin position="1"/>
        <end position="23"/>
    </location>
</feature>
<dbReference type="Gene3D" id="2.60.120.1060">
    <property type="entry name" value="NPCBM/NEW2 domain"/>
    <property type="match status" value="1"/>
</dbReference>
<feature type="chain" id="PRO_5032901113" description="Beta-galactosidase" evidence="8">
    <location>
        <begin position="24"/>
        <end position="1391"/>
    </location>
</feature>
<evidence type="ECO:0000256" key="4">
    <source>
        <dbReference type="ARBA" id="ARBA00022801"/>
    </source>
</evidence>
<dbReference type="InterPro" id="IPR023230">
    <property type="entry name" value="Glyco_hydro_2_CS"/>
</dbReference>
<dbReference type="Pfam" id="PF00703">
    <property type="entry name" value="Glyco_hydro_2"/>
    <property type="match status" value="1"/>
</dbReference>
<dbReference type="SUPFAM" id="SSF51445">
    <property type="entry name" value="(Trans)glycosidases"/>
    <property type="match status" value="1"/>
</dbReference>
<reference evidence="10 11" key="1">
    <citation type="submission" date="2020-07" db="EMBL/GenBank/DDBJ databases">
        <title>Roseicoccus Jingziensis gen. nov., sp. nov., isolated from coastal seawater.</title>
        <authorList>
            <person name="Feng X."/>
        </authorList>
    </citation>
    <scope>NUCLEOTIDE SEQUENCE [LARGE SCALE GENOMIC DNA]</scope>
    <source>
        <strain evidence="10 11">N1E253</strain>
    </source>
</reference>
<dbReference type="Proteomes" id="UP000557872">
    <property type="component" value="Unassembled WGS sequence"/>
</dbReference>
<dbReference type="InterPro" id="IPR008979">
    <property type="entry name" value="Galactose-bd-like_sf"/>
</dbReference>
<dbReference type="InterPro" id="IPR006102">
    <property type="entry name" value="Ig-like_GH2"/>
</dbReference>
<evidence type="ECO:0000256" key="2">
    <source>
        <dbReference type="ARBA" id="ARBA00007401"/>
    </source>
</evidence>
<dbReference type="RefSeq" id="WP_178930741.1">
    <property type="nucleotide sequence ID" value="NZ_JACBAZ010000001.1"/>
</dbReference>
<dbReference type="Pfam" id="PF02837">
    <property type="entry name" value="Glyco_hydro_2_N"/>
    <property type="match status" value="1"/>
</dbReference>
<evidence type="ECO:0000259" key="9">
    <source>
        <dbReference type="PROSITE" id="PS50022"/>
    </source>
</evidence>
<keyword evidence="11" id="KW-1185">Reference proteome</keyword>
<dbReference type="PANTHER" id="PTHR46323:SF2">
    <property type="entry name" value="BETA-GALACTOSIDASE"/>
    <property type="match status" value="1"/>
</dbReference>
<dbReference type="SUPFAM" id="SSF74650">
    <property type="entry name" value="Galactose mutarotase-like"/>
    <property type="match status" value="1"/>
</dbReference>
<dbReference type="PROSITE" id="PS00719">
    <property type="entry name" value="GLYCOSYL_HYDROL_F2_1"/>
    <property type="match status" value="1"/>
</dbReference>
<dbReference type="PROSITE" id="PS50022">
    <property type="entry name" value="FA58C_3"/>
    <property type="match status" value="1"/>
</dbReference>
<dbReference type="InterPro" id="IPR032312">
    <property type="entry name" value="LacZ_4"/>
</dbReference>
<dbReference type="Pfam" id="PF08305">
    <property type="entry name" value="NPCBM"/>
    <property type="match status" value="1"/>
</dbReference>
<keyword evidence="4 7" id="KW-0378">Hydrolase</keyword>
<dbReference type="InterPro" id="IPR000421">
    <property type="entry name" value="FA58C"/>
</dbReference>
<sequence>MNLNRLPCLAGKILLFTFGSLCADVNDGSNASLDILKKGAVDAEQRVADRKDKDGNYIMELQNEVLPRALQAHGKPYKNRPVRRWGSKLSVAGKVYDKGVSVTPDSVIPFVLDGQSKRFSALCGVDDESKNANVIFHVNVDGKEVWSSGEMKKGEPAKTLSIDLKGAKEVQLLLSGRNPKHQAHANWIKPTITYGGKRPENEFSFLKDAPRNDWENELVFGRNKEPARATFYPYSGKDAAIKNDYLNSDRVCYLNGDWSFYWSPTVEKRPMDFYRDSADVSGWHKLPVPSNWQMYGYGKAIYTNAMYPFDYKVFPWISTPEPLKKYVRHVGKDWFAATASSPVGSYVRLFNIPSDWKDQRIMLHFAGVQSAMNVWLNGEKLGYSEGSMTPAEFDITKRLRRGENRLAVEVFRWSDASMIEAQDFWHLSGIYRDVYLKAEPMVRIRDFSAVPQLSDNFTNGTLDVTVKLDNATGSTAIRRVSAMLLDANGQRVAQASSDWLSIATEDDTQADLALSVTNPLLWSAEEPNLYQLVLKLEGQRGQATEFLTTKTGFRSIEVSGKQVLINGQPILFKGVNRHDIDPDFGRTMSRERMLQDVLLMKQANVNMVRTAHYPNDPYFYELCDQYGLYVMDEANQECHGYLDLSKIPSWAPAYVDRGVSMLERDKNHVSVIFWSLGNESGNGVNIEAMAKAMRPLDPSRLIHYEGQNEVADIDSKMYPSIDYIQNQVLSKDTNKPYFYCEYAHAMGNSVGNLEEYWEQIRANERLIGGCIWDWVDQAFRARKRPGDKRATFSHLADFGTEADDYWGWGDLFGGHPAHGNFSVNGITTPDRQFTAKLQEVKYVYRSILLSPKQLEQGTLNVTNEFAFTNLKEFPISWEILQDGVTVDRGGLAGIDIAPLTQGQLNIPLKQPTLQAGCEYHLNVSFQLGHDTAWADKGHVIASQQFALPWKVATESKTQSSQAELLATDTPATLRLVAPGFAVEFRKSTGMPKLLNYNGEAVLTSELKPNFYRSRLDNDNWIYNEWDWAGFDHLSVEAKDFRYKKISTGQVEVSASVVSRPQHWRDNPQIFHLTWTVHANGHIECAAKYEKVKGIENMPRIGLTFQANDSLDQWSWFGRGPFENYRDRNRSAFVGVYSLPVDEMGEAYVKPQENGNRTDVRWAELANASGNGIKIRSLGEPLNMKAIPYTDIELHQADYSDDLPETGRTFVYIDAAHMGLGNSSCGPRPMDQYRLSDRSLSFGFSIEPMKPLSPKAAVPTPTPAVTVEIPDYSASSAEDKNPTKNAFDGDHNTRWCAANGEARNWLCVDYKIPTAVSGVEIQWEQQNQKYGYVIEGSDDGNAWQKLAEGDATSKDSKHHFDAKKRFYRVRITKLPGHYWASIRELMFIKTTD</sequence>
<gene>
    <name evidence="10" type="ORF">HW115_01135</name>
</gene>
<keyword evidence="8" id="KW-0732">Signal</keyword>
<dbReference type="SUPFAM" id="SSF49303">
    <property type="entry name" value="beta-Galactosidase/glucuronidase domain"/>
    <property type="match status" value="2"/>
</dbReference>
<dbReference type="InterPro" id="IPR006103">
    <property type="entry name" value="Glyco_hydro_2_cat"/>
</dbReference>
<proteinExistence type="inferred from homology"/>
<dbReference type="InterPro" id="IPR050347">
    <property type="entry name" value="Bact_Beta-galactosidase"/>
</dbReference>
<dbReference type="Gene3D" id="3.20.20.80">
    <property type="entry name" value="Glycosidases"/>
    <property type="match status" value="1"/>
</dbReference>
<dbReference type="PANTHER" id="PTHR46323">
    <property type="entry name" value="BETA-GALACTOSIDASE"/>
    <property type="match status" value="1"/>
</dbReference>
<dbReference type="SMART" id="SM01038">
    <property type="entry name" value="Bgal_small_N"/>
    <property type="match status" value="1"/>
</dbReference>
<dbReference type="Pfam" id="PF02929">
    <property type="entry name" value="Bgal_small_N"/>
    <property type="match status" value="1"/>
</dbReference>
<dbReference type="PROSITE" id="PS00608">
    <property type="entry name" value="GLYCOSYL_HYDROL_F2_2"/>
    <property type="match status" value="1"/>
</dbReference>
<dbReference type="Gene3D" id="2.70.98.10">
    <property type="match status" value="1"/>
</dbReference>